<evidence type="ECO:0000256" key="1">
    <source>
        <dbReference type="ARBA" id="ARBA00023172"/>
    </source>
</evidence>
<feature type="compositionally biased region" description="Pro residues" evidence="2">
    <location>
        <begin position="3047"/>
        <end position="3060"/>
    </location>
</feature>
<feature type="compositionally biased region" description="Basic and acidic residues" evidence="2">
    <location>
        <begin position="4668"/>
        <end position="4698"/>
    </location>
</feature>
<dbReference type="EMBL" id="CAJNDS010002677">
    <property type="protein sequence ID" value="CAE7562904.1"/>
    <property type="molecule type" value="Genomic_DNA"/>
</dbReference>
<evidence type="ECO:0000313" key="3">
    <source>
        <dbReference type="EMBL" id="CAE7562904.1"/>
    </source>
</evidence>
<dbReference type="Proteomes" id="UP000604046">
    <property type="component" value="Unassembled WGS sequence"/>
</dbReference>
<protein>
    <submittedName>
        <fullName evidence="3">Uncharacterized protein</fullName>
    </submittedName>
</protein>
<feature type="compositionally biased region" description="Basic and acidic residues" evidence="2">
    <location>
        <begin position="3032"/>
        <end position="3045"/>
    </location>
</feature>
<dbReference type="SUPFAM" id="SSF56349">
    <property type="entry name" value="DNA breaking-rejoining enzymes"/>
    <property type="match status" value="1"/>
</dbReference>
<dbReference type="InterPro" id="IPR013762">
    <property type="entry name" value="Integrase-like_cat_sf"/>
</dbReference>
<feature type="region of interest" description="Disordered" evidence="2">
    <location>
        <begin position="813"/>
        <end position="836"/>
    </location>
</feature>
<sequence>MAGAAPAPGPAELPTGVTQDQALDFLDKQVSSDLVHIFQECGMPLGLQYRLGQNFKSVKRFSTYADTRGEVRTALKDDHQLEATDQASRAVVAAVVSAWETSREVASKETELRAEARVLGVSRPVTQTEKQAMRVAYEAAHGTLEEAFEPSDDYISAKLEEVESGEITASALSEVTSKKKVKTMGIQTTVDTGGHVRIVKQKNKGVMPSHTEELRTVLRVEGNMWTFLASKYKNKIFFQGMGPDAWLGYGLLGLSSLRCEPVSCVNADSSTAEKSHLQFFRPFRVLCQMSLRHSVLLTPFIHWSLNMCNVCLSQRIFVHIDFNYHYAIDAFCEMSDPVQEICSSCRSGSPLRLPPPTMDVQRPLSEIFAELSDGEKAFSGTNVLLACDVAVGPAPAKRLRDAETVPFALRGLQVHRQLQPRNEDHRRAAVIARYEALIFAAGRNFDFPGYHGQGPLRPLGRLLSSVFAGKATATLLKHIGPLERLAASVTPEAWLCETPAALEQVVYDHLLAMEVEGAAMSAGQSLLSALSFMRFVFHISWFEVVTQSPRVRGQAVQIEVQAPPKPSRKADALLVRQVKHLESLCFEAPAETEVLVYGGVLFSLYARARSSDIRRATSFLYEAGFPGFIEVESKFHKTATGRRRRLPLPLAAPLTSLSGLQWWTRWLQARNDFRDRNRLDVLLPIIPQLNQDGEVLPEPASSAAVTRLLNDVLEIRPGQRVSSHSLKVTLLSWSAKYEIDVHARRLLGYHLPRDALSTEIYARQCLAGPLRALFRMLQAIVSGLFDPDSTRSGFLDDSRSGISRSGLCSRQEMADLAQPPGSDPRANATMPSGDLHASAFGDLSDASYIPSPMASPVSTQMASCESAHDSERESSSESDSSSDSDSSEVDDGVTPVVSDEHMLIDLVPAHLRPPLLDVGDDCSVMASLVKSTATFKQFALDAGLTAEHVQSLTDAGVDTLAKLSYAVCSQPGMLDQTKFDEVRDSIFTRPSMGLIASFRQLCFESLTLTLAGLKAQVEAVDDGPRKLPPFERTARRDAFIRAFPGSQLIGDQDPSHALMDVCATMAETSVLKYIAPCSCTSRSQELLACKTDKRVLALEGSSLSVKAKDPELYADTSSALALRNALFRRGVCLEMAGLASFLEHDKVMQLFLEHCSRPVPPGYASVPLAAVVRADAVMWEHIIAKVRASLKPDDEGVLPIDLALQTCSELAAVQFHLLPLPSSKRPAEESKPNSGPSSKRPHGGTPPPPRPAHARPKARGQKRAASDRVPKALQGLSSRDRSNKPICFNFNLPHGCKALANALHQQIQPLAASDLLHLFDLIPAAECRNKSSSFAPSCFQVGAFRFSAMRGLHRATFAFPAVSKVLARYVRQVAPGFCFTTLLIVDSLRASPHRDSQNEPSCDNLVTALSSFRGGEIWIEDPDGHHMILHEGIEVPGRLLPVADGPVRFRAQSQLHCTMPWDGSRRVILIAFSIRDAYLLPGPAFGFLCDLGFLLPSKSAPAASPPALPQAAAQVPFHRALRPAREVLFLEVFAGRARLSAAFVAAGFSALSLDHVRCSGAVHKITLLDLREPACQQVVLDLLASGVVHYCHLAPPCGTASAARSVPRAGGAAPLRSLLHPLGLPQLSDRDASRVESANILYRFCARVIHACASHGVLWSLENPASSLFWLIPEITALTDLPGFRAFCFHTCAFVPAGRGRRKCTALWCNFEALLQLQRFCDGMHSHVPWGLVRLPSGHEVWSTSLEAHYSAPLCQAWVAAFRSFAVGKQCLEPPDQFSSVAAHDDALRPLVNKCILGGLPRGRAVDASDIAVVGIPRVPSDFVKCALALCHPVDAKIVLDIALEEAVSFMCRSTPLALRKHRLKWLSHALALARSLKPLDESMKSSMDPSLRKILERKRLALFDALLKEIDFPDQDLARDMAKGSPLAGWQPRTHVYQAQVKPPSLSLDQLAAMAPMINDVTFQKTRSSGDDESDRVLWQTSLDEVTAGWASGPHPLSSLPTDAIVSRRFAIWQKERIRAIDDLSASCINSAVGFTERLHVEGVDEIAALILRLLRRFAWVAVHDPAKNEPALFKLAVTILAQAVCKPVAWPLADGVFLGPVMSGSDSSEDFSSSSSHDRVLILAGPLPPFRPVLLRPRAFYDDLLRDQVAAPTGLWSWVADSNLVAVLLSQSEGSRILLALPFRSWPSLLCTAKGPMKCIFSDDADFAVQSPSLEPLLPPEVSTPDRLVECLEHVTDLKSFFQTTISNVADCDINETLGSLLHIAINKLCVVVERCTGQPPDPEDIEARTGLRSPYTLIKRANSLLAYLRWVDGQPLANLSFSGVFQETLVWEHFQYLKKENKPPTSGSTLLSAMRFLHYVLEVDVQVCISSRRIVGASQQLAAKTRWLKQARALTVDQVRKLHELLEGSDDPLLRCFAAYALIAVYGRCRHSDLQCIWDLECDFDGVSGFLQIRTGRHKTSTTAKKKAQFLHILVPAQGVVSRPWLPLAIQAFEAVNLCLIGKIDGPIFRPPLDAECSALCARPVSSQEVSRMLRQALDLPEDSGVSSHSLKVTGLSWASKAGTRAGMDRDTCAVLGRHARNQLTTEVVYSRDLSAAPSLAFSRLLHQVALGVFMPDAPLRAFWSESCEASPGPAPILPVVRPSGAIKVEDSASEAEESAHESSEDSSDSEASRSSSSDSVTHSSSPPLSKKARRFLPETRDESDVWVIHRRCCTWSAAKALLMRAFKFLHADVCAPMRTELPRMLTWMRSSVKVAGDAFDGQQLADDQWHTWVQTSIPAASAGEAASVRRLVFEAQTLTLADLKDQVTNPSASAARPLAEAERDKRMAALKAKVSGVIIEGDAEPSRALLELACTMSSLDEIRYIAPEKCTSRLSEVALAKPLARVVELEQQRLVLKDQELPCDAQVHNPLLLSAAFRRRGLALAFADVVDFLAHEKYVNELMRHLTNPDALPGGACQLHQVVEADRLVHVWMLEKGIRPRRKSDGSRAMDDALFEALSSYRVSFVLIPRGSTAAGSGGGRGRKRKKTKDDKGKKDDKAEKIPPAPKDPPARPPKGPGKGAANRAAVPKAILDKGGKAQTPHGKAICYGFSLGECRVANCPRAHANLFWKFANGLIFLLHTGHLALQVTCHPNPPAVALDLREQPSPCQWVVDVARAEHLARASVNSPSLEAARRILCLLPSEVPARGQAHSASHSWTCGMWTWGARAGVRGFTKRFPAVTRFFCALLRQHFPGHAFTNAAVFTNLRAEPHVDSCNVPGFPNLLLPLSLFRDGDVWQESPVGGVPLAGHDALGIRLRVSLGPQTLDASRLHATLPWKGVGCLLVGYCLQGWERLSEKERQELLSLGFLNPGSLVQPAPVRPLTPPTPPLILELFSGSGRVTAALRALGFEAVAIDKVKSVGCAAPPWVLDVSTPDGLAQLLQLVQNPRVLGLFAAPACGTCSLARGIPCWDSQGNPVPVPRPLRSDRHPDGMPDLPPGDARRVRLANESYLALRQAVRLGVQRGILIAVENPRSSLFWKTSFWRDVAHAFRYVDHQACAYGGDRPKFTRIAYTHPSFESLCKLCPGCPAHASWGVDPAAPNGFATSRETAYPRPLAHAIAQCFASALPTVEPPGLQLPALRSLAGLQPKASKVPALVPEYKTTCVVRGPAASLVPPCQPMQRLEQAWPVPADCQCSLKVIPPYAQLLRLSPVKMGKQDEETRRHVELAWGIPWSPSEFIQCACKAVHPVAQEAQLPSELLQAVEVNCNATTASALEGKRTAWFEKWFKRCLELRTDECKLKDGMHPDVRGILEPKNLLVWREILDDLNYPDKTVIEEVISGTVLTGEVPSTGLFNPVFKPAAMSEDLLRDTADEGRSTNEPLLGRTHDLKAAYRQLAVSQSSAWCSYVCIWDHERAAPVCFRLKALPFGACRSVYSFLRVVHSIWFIGTVGLSLPWVCYFDDFITICSGSLAHSTDDTIKRLFKLLGWTLSSDGKKDLPFRRSFEALGIVVDLEESANKVVKFANTPSRVSELCGSIGDILDAGSLKQPLALRFRKMLLEHKPRVLNGYLREKFVIFTDACFDPEASDWACGIGGLLFSDRGKLLGAFSEQLERWQIEALTEGFRKTVIFEAELLAVIVSQLVWGHVIRHAPVLWFVDNNASRDIAISGCTRSDNAQALLNVLLESEEQFDVKAWYARVPSPSNPADHPSRTKLESYVHGKLEWSTNLLALPFGGSFSVCSFLRAAEGVKRLGIKAASLVWTSFFDDYVAFCLDGDEEHSEKFISSYFDLLGWEVSRDEAKSAGFSSVLDVLGVRFDLNGFRNGSFTVGNTPKRIEELTRTIDEVLTSDSLSAKGAQRLRSRLNFAEAQVAGRLANTALRAIGTQALPGATPSPLPQHVRRALQGNAPPRCISDCAGRPLVVFTDGSCTPVEGSSLPSCGLGAVIFDGAERPSAFLSELVPPDEVERWCELEAKSQLVFEAELLPYLLCLSTVPELFARRKVILFLDSDPARHSFINGFATSPVASCIVSDAVHLEDRLSVKPYFSRVPTASNPADDPSRGEFEFLTRLGVRRLRPSREVPVTGKGGKMDQIPLKPPWVVILNYEYELRKEAIKRAFRDSRPLRETLREVTDDAQLKEQYFTAPIALQNRGKRGSDQWDGQHDDGKWHRDTWRKGAGWGKGTPRKGDDKGRGDQKGKDKKGKDPKGPGKGKRESVTTTRTPDGRWICFDYSGPGCDGNCGMVHCCMVKGCHGPHPTWQHWQQHHSGKTTDAPKH</sequence>
<feature type="compositionally biased region" description="Basic residues" evidence="2">
    <location>
        <begin position="1252"/>
        <end position="1262"/>
    </location>
</feature>
<accession>A0A812UC42</accession>
<feature type="region of interest" description="Disordered" evidence="2">
    <location>
        <begin position="4631"/>
        <end position="4702"/>
    </location>
</feature>
<organism evidence="3 4">
    <name type="scientific">Symbiodinium natans</name>
    <dbReference type="NCBI Taxonomy" id="878477"/>
    <lineage>
        <taxon>Eukaryota</taxon>
        <taxon>Sar</taxon>
        <taxon>Alveolata</taxon>
        <taxon>Dinophyceae</taxon>
        <taxon>Suessiales</taxon>
        <taxon>Symbiodiniaceae</taxon>
        <taxon>Symbiodinium</taxon>
    </lineage>
</organism>
<dbReference type="InterPro" id="IPR043502">
    <property type="entry name" value="DNA/RNA_pol_sf"/>
</dbReference>
<feature type="region of interest" description="Disordered" evidence="2">
    <location>
        <begin position="3462"/>
        <end position="3482"/>
    </location>
</feature>
<evidence type="ECO:0000256" key="2">
    <source>
        <dbReference type="SAM" id="MobiDB-lite"/>
    </source>
</evidence>
<dbReference type="GO" id="GO:0015074">
    <property type="term" value="P:DNA integration"/>
    <property type="evidence" value="ECO:0007669"/>
    <property type="project" value="InterPro"/>
</dbReference>
<feature type="region of interest" description="Disordered" evidence="2">
    <location>
        <begin position="2652"/>
        <end position="2698"/>
    </location>
</feature>
<dbReference type="GO" id="GO:0006310">
    <property type="term" value="P:DNA recombination"/>
    <property type="evidence" value="ECO:0007669"/>
    <property type="project" value="UniProtKB-KW"/>
</dbReference>
<comment type="caution">
    <text evidence="3">The sequence shown here is derived from an EMBL/GenBank/DDBJ whole genome shotgun (WGS) entry which is preliminary data.</text>
</comment>
<evidence type="ECO:0000313" key="4">
    <source>
        <dbReference type="Proteomes" id="UP000604046"/>
    </source>
</evidence>
<feature type="compositionally biased region" description="Basic and acidic residues" evidence="2">
    <location>
        <begin position="866"/>
        <end position="875"/>
    </location>
</feature>
<dbReference type="SUPFAM" id="SSF56672">
    <property type="entry name" value="DNA/RNA polymerases"/>
    <property type="match status" value="1"/>
</dbReference>
<dbReference type="Gene3D" id="1.10.443.10">
    <property type="entry name" value="Intergrase catalytic core"/>
    <property type="match status" value="2"/>
</dbReference>
<feature type="compositionally biased region" description="Low complexity" evidence="2">
    <location>
        <begin position="2676"/>
        <end position="2689"/>
    </location>
</feature>
<dbReference type="InterPro" id="IPR011010">
    <property type="entry name" value="DNA_brk_join_enz"/>
</dbReference>
<name>A0A812UC42_9DINO</name>
<gene>
    <name evidence="3" type="ORF">SNAT2548_LOCUS31804</name>
</gene>
<feature type="compositionally biased region" description="Acidic residues" evidence="2">
    <location>
        <begin position="880"/>
        <end position="891"/>
    </location>
</feature>
<feature type="region of interest" description="Disordered" evidence="2">
    <location>
        <begin position="3017"/>
        <end position="3068"/>
    </location>
</feature>
<proteinExistence type="predicted"/>
<keyword evidence="4" id="KW-1185">Reference proteome</keyword>
<reference evidence="3" key="1">
    <citation type="submission" date="2021-02" db="EMBL/GenBank/DDBJ databases">
        <authorList>
            <person name="Dougan E. K."/>
            <person name="Rhodes N."/>
            <person name="Thang M."/>
            <person name="Chan C."/>
        </authorList>
    </citation>
    <scope>NUCLEOTIDE SEQUENCE</scope>
</reference>
<feature type="compositionally biased region" description="Basic and acidic residues" evidence="2">
    <location>
        <begin position="4637"/>
        <end position="4657"/>
    </location>
</feature>
<keyword evidence="1" id="KW-0233">DNA recombination</keyword>
<feature type="region of interest" description="Disordered" evidence="2">
    <location>
        <begin position="1221"/>
        <end position="1278"/>
    </location>
</feature>
<feature type="region of interest" description="Disordered" evidence="2">
    <location>
        <begin position="851"/>
        <end position="893"/>
    </location>
</feature>
<dbReference type="GO" id="GO:0003677">
    <property type="term" value="F:DNA binding"/>
    <property type="evidence" value="ECO:0007669"/>
    <property type="project" value="InterPro"/>
</dbReference>